<organism evidence="3 4">
    <name type="scientific">Candidatus Woesebacteria bacterium GW2011_GWB1_44_11b</name>
    <dbReference type="NCBI Taxonomy" id="1618580"/>
    <lineage>
        <taxon>Bacteria</taxon>
        <taxon>Candidatus Woeseibacteriota</taxon>
    </lineage>
</organism>
<reference evidence="3 4" key="1">
    <citation type="journal article" date="2015" name="Nature">
        <title>rRNA introns, odd ribosomes, and small enigmatic genomes across a large radiation of phyla.</title>
        <authorList>
            <person name="Brown C.T."/>
            <person name="Hug L.A."/>
            <person name="Thomas B.C."/>
            <person name="Sharon I."/>
            <person name="Castelle C.J."/>
            <person name="Singh A."/>
            <person name="Wilkins M.J."/>
            <person name="Williams K.H."/>
            <person name="Banfield J.F."/>
        </authorList>
    </citation>
    <scope>NUCLEOTIDE SEQUENCE [LARGE SCALE GENOMIC DNA]</scope>
</reference>
<feature type="non-terminal residue" evidence="3">
    <location>
        <position position="189"/>
    </location>
</feature>
<dbReference type="EMBL" id="LCHL01000014">
    <property type="protein sequence ID" value="KKT33127.1"/>
    <property type="molecule type" value="Genomic_DNA"/>
</dbReference>
<protein>
    <submittedName>
        <fullName evidence="3">Lon protease</fullName>
    </submittedName>
</protein>
<dbReference type="InterPro" id="IPR054594">
    <property type="entry name" value="Lon_lid"/>
</dbReference>
<dbReference type="PANTHER" id="PTHR10046">
    <property type="entry name" value="ATP DEPENDENT LON PROTEASE FAMILY MEMBER"/>
    <property type="match status" value="1"/>
</dbReference>
<dbReference type="GO" id="GO:0005524">
    <property type="term" value="F:ATP binding"/>
    <property type="evidence" value="ECO:0007669"/>
    <property type="project" value="InterPro"/>
</dbReference>
<dbReference type="GO" id="GO:0030163">
    <property type="term" value="P:protein catabolic process"/>
    <property type="evidence" value="ECO:0007669"/>
    <property type="project" value="InterPro"/>
</dbReference>
<dbReference type="InterPro" id="IPR003959">
    <property type="entry name" value="ATPase_AAA_core"/>
</dbReference>
<dbReference type="Gene3D" id="3.40.50.300">
    <property type="entry name" value="P-loop containing nucleotide triphosphate hydrolases"/>
    <property type="match status" value="1"/>
</dbReference>
<proteinExistence type="predicted"/>
<evidence type="ECO:0000259" key="1">
    <source>
        <dbReference type="Pfam" id="PF00004"/>
    </source>
</evidence>
<feature type="domain" description="Lon protease AAA+ ATPase lid" evidence="2">
    <location>
        <begin position="156"/>
        <end position="189"/>
    </location>
</feature>
<dbReference type="AlphaFoldDB" id="A0A0G1IMX4"/>
<dbReference type="Pfam" id="PF00004">
    <property type="entry name" value="AAA"/>
    <property type="match status" value="1"/>
</dbReference>
<evidence type="ECO:0000313" key="4">
    <source>
        <dbReference type="Proteomes" id="UP000034192"/>
    </source>
</evidence>
<dbReference type="GO" id="GO:0004252">
    <property type="term" value="F:serine-type endopeptidase activity"/>
    <property type="evidence" value="ECO:0007669"/>
    <property type="project" value="InterPro"/>
</dbReference>
<dbReference type="InterPro" id="IPR027065">
    <property type="entry name" value="Lon_Prtase"/>
</dbReference>
<keyword evidence="3" id="KW-0378">Hydrolase</keyword>
<evidence type="ECO:0000259" key="2">
    <source>
        <dbReference type="Pfam" id="PF22667"/>
    </source>
</evidence>
<sequence>MGKTSIGKSIARSLGRKFVRVSLGGIRDEAEIRGHRRTYVGALPGRIIQGIKDAGTRNPVFMLDEIDKLGVDFRGDPSSALLEALDPEQNKEFSDHYLEVPFDLSEVVFIATGNILDTVPAPLRDRMEVIKFPGYTEEEKFHIAKVFLWPKQLGLHGLGGKKITIDDQAIREIISRYTREAGVRDLERN</sequence>
<comment type="caution">
    <text evidence="3">The sequence shown here is derived from an EMBL/GenBank/DDBJ whole genome shotgun (WGS) entry which is preliminary data.</text>
</comment>
<accession>A0A0G1IMX4</accession>
<evidence type="ECO:0000313" key="3">
    <source>
        <dbReference type="EMBL" id="KKT33127.1"/>
    </source>
</evidence>
<feature type="domain" description="ATPase AAA-type core" evidence="1">
    <location>
        <begin position="1"/>
        <end position="130"/>
    </location>
</feature>
<dbReference type="Gene3D" id="1.10.8.60">
    <property type="match status" value="1"/>
</dbReference>
<dbReference type="Proteomes" id="UP000034192">
    <property type="component" value="Unassembled WGS sequence"/>
</dbReference>
<name>A0A0G1IMX4_9BACT</name>
<dbReference type="InterPro" id="IPR027417">
    <property type="entry name" value="P-loop_NTPase"/>
</dbReference>
<dbReference type="SUPFAM" id="SSF52540">
    <property type="entry name" value="P-loop containing nucleoside triphosphate hydrolases"/>
    <property type="match status" value="1"/>
</dbReference>
<dbReference type="GO" id="GO:0006508">
    <property type="term" value="P:proteolysis"/>
    <property type="evidence" value="ECO:0007669"/>
    <property type="project" value="UniProtKB-KW"/>
</dbReference>
<keyword evidence="3" id="KW-0645">Protease</keyword>
<dbReference type="GO" id="GO:0004176">
    <property type="term" value="F:ATP-dependent peptidase activity"/>
    <property type="evidence" value="ECO:0007669"/>
    <property type="project" value="InterPro"/>
</dbReference>
<dbReference type="Pfam" id="PF22667">
    <property type="entry name" value="Lon_lid"/>
    <property type="match status" value="1"/>
</dbReference>
<gene>
    <name evidence="3" type="ORF">UW21_C0014G0001</name>
</gene>
<dbReference type="GO" id="GO:0016887">
    <property type="term" value="F:ATP hydrolysis activity"/>
    <property type="evidence" value="ECO:0007669"/>
    <property type="project" value="InterPro"/>
</dbReference>